<evidence type="ECO:0000256" key="2">
    <source>
        <dbReference type="ARBA" id="ARBA00023315"/>
    </source>
</evidence>
<keyword evidence="2 5" id="KW-0012">Acyltransferase</keyword>
<dbReference type="EC" id="2.3.1.-" evidence="5"/>
<organism evidence="5 6">
    <name type="scientific">Nocardiopsis eucommiae</name>
    <dbReference type="NCBI Taxonomy" id="2831970"/>
    <lineage>
        <taxon>Bacteria</taxon>
        <taxon>Bacillati</taxon>
        <taxon>Actinomycetota</taxon>
        <taxon>Actinomycetes</taxon>
        <taxon>Streptosporangiales</taxon>
        <taxon>Nocardiopsidaceae</taxon>
        <taxon>Nocardiopsis</taxon>
    </lineage>
</organism>
<evidence type="ECO:0000259" key="4">
    <source>
        <dbReference type="PROSITE" id="PS51186"/>
    </source>
</evidence>
<feature type="region of interest" description="Disordered" evidence="3">
    <location>
        <begin position="1"/>
        <end position="35"/>
    </location>
</feature>
<feature type="domain" description="N-acetyltransferase" evidence="4">
    <location>
        <begin position="51"/>
        <end position="203"/>
    </location>
</feature>
<dbReference type="PROSITE" id="PS51186">
    <property type="entry name" value="GNAT"/>
    <property type="match status" value="1"/>
</dbReference>
<dbReference type="PANTHER" id="PTHR43877">
    <property type="entry name" value="AMINOALKYLPHOSPHONATE N-ACETYLTRANSFERASE-RELATED-RELATED"/>
    <property type="match status" value="1"/>
</dbReference>
<dbReference type="EMBL" id="CP074402">
    <property type="protein sequence ID" value="QVJ00370.1"/>
    <property type="molecule type" value="Genomic_DNA"/>
</dbReference>
<dbReference type="InterPro" id="IPR016181">
    <property type="entry name" value="Acyl_CoA_acyltransferase"/>
</dbReference>
<dbReference type="AlphaFoldDB" id="A0A975L730"/>
<dbReference type="InterPro" id="IPR050832">
    <property type="entry name" value="Bact_Acetyltransf"/>
</dbReference>
<sequence>MTVEEKPVSPKKARLSLSDVHDEFAHDPAQPTMADVDEWERTEARKAAPQWRVRPAVDDDCEAIIALDDETEGFFETSRDYIRGLPEDYEVWVAEDEGGRIVGWLEGRPDAGLTEELRHPEHRRPYAYIPQMLVSPRTRRQGIGQGLVRAFVEHAHSRGCTWIALRAKTGYDDDAERLGFFDRCGFQRMPEEPYAGGMGAPLKDVAAALETKV</sequence>
<dbReference type="Gene3D" id="3.40.630.30">
    <property type="match status" value="1"/>
</dbReference>
<keyword evidence="1 5" id="KW-0808">Transferase</keyword>
<dbReference type="KEGG" id="nec:KGD82_16550"/>
<dbReference type="Pfam" id="PF00583">
    <property type="entry name" value="Acetyltransf_1"/>
    <property type="match status" value="1"/>
</dbReference>
<keyword evidence="6" id="KW-1185">Reference proteome</keyword>
<dbReference type="InterPro" id="IPR000182">
    <property type="entry name" value="GNAT_dom"/>
</dbReference>
<gene>
    <name evidence="5" type="ORF">KGD82_16550</name>
</gene>
<name>A0A975L730_9ACTN</name>
<protein>
    <submittedName>
        <fullName evidence="5">GNAT family N-acetyltransferase</fullName>
        <ecNumber evidence="5">2.3.1.-</ecNumber>
    </submittedName>
</protein>
<dbReference type="Proteomes" id="UP000682416">
    <property type="component" value="Chromosome"/>
</dbReference>
<accession>A0A975L730</accession>
<reference evidence="5" key="1">
    <citation type="submission" date="2021-05" db="EMBL/GenBank/DDBJ databases">
        <authorList>
            <person name="Kaiqin L."/>
            <person name="Jian G."/>
        </authorList>
    </citation>
    <scope>NUCLEOTIDE SEQUENCE</scope>
    <source>
        <strain evidence="5">HDS5</strain>
    </source>
</reference>
<evidence type="ECO:0000313" key="5">
    <source>
        <dbReference type="EMBL" id="QVJ00370.1"/>
    </source>
</evidence>
<dbReference type="CDD" id="cd04301">
    <property type="entry name" value="NAT_SF"/>
    <property type="match status" value="1"/>
</dbReference>
<dbReference type="GO" id="GO:0016747">
    <property type="term" value="F:acyltransferase activity, transferring groups other than amino-acyl groups"/>
    <property type="evidence" value="ECO:0007669"/>
    <property type="project" value="InterPro"/>
</dbReference>
<evidence type="ECO:0000313" key="6">
    <source>
        <dbReference type="Proteomes" id="UP000682416"/>
    </source>
</evidence>
<dbReference type="SUPFAM" id="SSF55729">
    <property type="entry name" value="Acyl-CoA N-acyltransferases (Nat)"/>
    <property type="match status" value="1"/>
</dbReference>
<evidence type="ECO:0000256" key="1">
    <source>
        <dbReference type="ARBA" id="ARBA00022679"/>
    </source>
</evidence>
<proteinExistence type="predicted"/>
<evidence type="ECO:0000256" key="3">
    <source>
        <dbReference type="SAM" id="MobiDB-lite"/>
    </source>
</evidence>